<sequence>MLFAQMSARSAELTALAIKRLRAEIPAYAQLDPETLAPATRRTIDQLMRVLAEGRDLTADELAVFTAHGETRGRQGIPVTEMFRGWRLAVRIAIDQVVATGRRLGIGDSQLLGLTNELLALTDTAILAVARGHIDADFERTRHDQQRRADLVRGILFGTLGPAEIRVQVERYGLDSDREYRAIRARPHPELPADQVARQLEHTPSGDRPHGLLALVDGDIAGVVDHMPAREIETAVGIGPPARLDRMEPSFRSATRAMATAEAFERTGVYELADLGLLPAVLADTEVGDELVRRYLTPLGRNDSAAALLDTVAHYLGNGMRVDNTAKEMGLHTNTVRYRLRRFQDLTGIDLTDPDRALEAWWALQRRRLSRER</sequence>
<dbReference type="RefSeq" id="WP_186818428.1">
    <property type="nucleotide sequence ID" value="NZ_BJXA01000016.1"/>
</dbReference>
<reference evidence="3 4" key="1">
    <citation type="submission" date="2019-07" db="EMBL/GenBank/DDBJ databases">
        <title>Whole genome shotgun sequence of Nocardia ninae NBRC 108245.</title>
        <authorList>
            <person name="Hosoyama A."/>
            <person name="Uohara A."/>
            <person name="Ohji S."/>
            <person name="Ichikawa N."/>
        </authorList>
    </citation>
    <scope>NUCLEOTIDE SEQUENCE [LARGE SCALE GENOMIC DNA]</scope>
    <source>
        <strain evidence="3 4">NBRC 108245</strain>
    </source>
</reference>
<dbReference type="AlphaFoldDB" id="A0A511MCT4"/>
<gene>
    <name evidence="3" type="ORF">NN4_30030</name>
</gene>
<feature type="domain" description="RsbT co-antagonist protein RsbRD N-terminal" evidence="2">
    <location>
        <begin position="12"/>
        <end position="148"/>
    </location>
</feature>
<name>A0A511MCT4_9NOCA</name>
<evidence type="ECO:0000259" key="1">
    <source>
        <dbReference type="Pfam" id="PF13556"/>
    </source>
</evidence>
<evidence type="ECO:0000313" key="4">
    <source>
        <dbReference type="Proteomes" id="UP000321424"/>
    </source>
</evidence>
<dbReference type="PANTHER" id="PTHR33744">
    <property type="entry name" value="CARBOHYDRATE DIACID REGULATOR"/>
    <property type="match status" value="1"/>
</dbReference>
<dbReference type="InterPro" id="IPR025736">
    <property type="entry name" value="PucR_C-HTH_dom"/>
</dbReference>
<dbReference type="InterPro" id="IPR025751">
    <property type="entry name" value="RsbRD_N_dom"/>
</dbReference>
<comment type="caution">
    <text evidence="3">The sequence shown here is derived from an EMBL/GenBank/DDBJ whole genome shotgun (WGS) entry which is preliminary data.</text>
</comment>
<dbReference type="Gene3D" id="1.10.10.2840">
    <property type="entry name" value="PucR C-terminal helix-turn-helix domain"/>
    <property type="match status" value="1"/>
</dbReference>
<evidence type="ECO:0000259" key="2">
    <source>
        <dbReference type="Pfam" id="PF14361"/>
    </source>
</evidence>
<dbReference type="EMBL" id="BJXA01000016">
    <property type="protein sequence ID" value="GEM38484.1"/>
    <property type="molecule type" value="Genomic_DNA"/>
</dbReference>
<dbReference type="InterPro" id="IPR042070">
    <property type="entry name" value="PucR_C-HTH_sf"/>
</dbReference>
<dbReference type="Proteomes" id="UP000321424">
    <property type="component" value="Unassembled WGS sequence"/>
</dbReference>
<dbReference type="InterPro" id="IPR051448">
    <property type="entry name" value="CdaR-like_regulators"/>
</dbReference>
<dbReference type="PANTHER" id="PTHR33744:SF7">
    <property type="entry name" value="PUCR FAMILY TRANSCRIPTIONAL REGULATOR"/>
    <property type="match status" value="1"/>
</dbReference>
<organism evidence="3 4">
    <name type="scientific">Nocardia ninae NBRC 108245</name>
    <dbReference type="NCBI Taxonomy" id="1210091"/>
    <lineage>
        <taxon>Bacteria</taxon>
        <taxon>Bacillati</taxon>
        <taxon>Actinomycetota</taxon>
        <taxon>Actinomycetes</taxon>
        <taxon>Mycobacteriales</taxon>
        <taxon>Nocardiaceae</taxon>
        <taxon>Nocardia</taxon>
    </lineage>
</organism>
<proteinExistence type="predicted"/>
<evidence type="ECO:0000313" key="3">
    <source>
        <dbReference type="EMBL" id="GEM38484.1"/>
    </source>
</evidence>
<accession>A0A511MCT4</accession>
<protein>
    <submittedName>
        <fullName evidence="3">PucR family transcriptional regulator</fullName>
    </submittedName>
</protein>
<dbReference type="Pfam" id="PF13556">
    <property type="entry name" value="HTH_30"/>
    <property type="match status" value="1"/>
</dbReference>
<feature type="domain" description="PucR C-terminal helix-turn-helix" evidence="1">
    <location>
        <begin position="308"/>
        <end position="364"/>
    </location>
</feature>
<keyword evidence="4" id="KW-1185">Reference proteome</keyword>
<dbReference type="Pfam" id="PF14361">
    <property type="entry name" value="RsbRD_N"/>
    <property type="match status" value="1"/>
</dbReference>